<name>A0ABZ0LPK4_9ACTN</name>
<dbReference type="Proteomes" id="UP001301731">
    <property type="component" value="Chromosome"/>
</dbReference>
<keyword evidence="2" id="KW-1003">Cell membrane</keyword>
<evidence type="ECO:0000256" key="5">
    <source>
        <dbReference type="ARBA" id="ARBA00023136"/>
    </source>
</evidence>
<dbReference type="InterPro" id="IPR002293">
    <property type="entry name" value="AA/rel_permease1"/>
</dbReference>
<sequence>MVTAVAGCGPAYTVVALIPALVAAVGLAAPAALLYGAVPMVGIALAFRHLGRLDVNSGATYSWVARTLHPALGFLCGWAVVVATTLFVIASTTPTGMATLALLDQDLAENHVLATTVGLGLFLLVAALAASGTRIAAGARVVAVSLQLALLLAVAVLALTRSTHAADFSFSWLGFGHFDGTGAFTAAALIVGSLYWGWDVTANLSEETRGGRGGSGLGGLIGLLVVAATLITLTVSANVLLGPDAVTSTDGAFLFQLGEAAWPGAGGTLLALAVPLSMVAVLETTLLQATRTLFAMGRDRTLPSFLGRVHPLRKTPATATLCVAALAVTTLTAIMLTDPGVGILEDALMGIGLLIAFYYALAGIAVTVAFRSVLRASLGNLILLGLWPLLGAAFNIWVFAASLRTLTGAQLTIGLGALAVGLLPLGIASVQGGRSYFRPRPLKPKEAADGEAYAGDALPAVGPADSRRDGLLSDF</sequence>
<feature type="region of interest" description="Disordered" evidence="6">
    <location>
        <begin position="454"/>
        <end position="475"/>
    </location>
</feature>
<evidence type="ECO:0000256" key="4">
    <source>
        <dbReference type="ARBA" id="ARBA00022989"/>
    </source>
</evidence>
<evidence type="ECO:0000313" key="8">
    <source>
        <dbReference type="EMBL" id="WOX21277.1"/>
    </source>
</evidence>
<feature type="transmembrane region" description="Helical" evidence="7">
    <location>
        <begin position="348"/>
        <end position="370"/>
    </location>
</feature>
<protein>
    <submittedName>
        <fullName evidence="8">APC family permease</fullName>
    </submittedName>
</protein>
<dbReference type="PANTHER" id="PTHR42770">
    <property type="entry name" value="AMINO ACID TRANSPORTER-RELATED"/>
    <property type="match status" value="1"/>
</dbReference>
<comment type="subcellular location">
    <subcellularLocation>
        <location evidence="1">Cell membrane</location>
        <topology evidence="1">Multi-pass membrane protein</topology>
    </subcellularLocation>
</comment>
<feature type="transmembrane region" description="Helical" evidence="7">
    <location>
        <begin position="110"/>
        <end position="129"/>
    </location>
</feature>
<feature type="transmembrane region" description="Helical" evidence="7">
    <location>
        <begin position="382"/>
        <end position="403"/>
    </location>
</feature>
<dbReference type="RefSeq" id="WP_318102141.1">
    <property type="nucleotide sequence ID" value="NZ_CP137573.1"/>
</dbReference>
<evidence type="ECO:0000256" key="7">
    <source>
        <dbReference type="SAM" id="Phobius"/>
    </source>
</evidence>
<evidence type="ECO:0000256" key="2">
    <source>
        <dbReference type="ARBA" id="ARBA00022475"/>
    </source>
</evidence>
<keyword evidence="3 7" id="KW-0812">Transmembrane</keyword>
<feature type="compositionally biased region" description="Basic and acidic residues" evidence="6">
    <location>
        <begin position="465"/>
        <end position="475"/>
    </location>
</feature>
<organism evidence="8 9">
    <name type="scientific">Streptomyces solicathayae</name>
    <dbReference type="NCBI Taxonomy" id="3081768"/>
    <lineage>
        <taxon>Bacteria</taxon>
        <taxon>Bacillati</taxon>
        <taxon>Actinomycetota</taxon>
        <taxon>Actinomycetes</taxon>
        <taxon>Kitasatosporales</taxon>
        <taxon>Streptomycetaceae</taxon>
        <taxon>Streptomyces</taxon>
    </lineage>
</organism>
<feature type="transmembrane region" description="Helical" evidence="7">
    <location>
        <begin position="180"/>
        <end position="198"/>
    </location>
</feature>
<keyword evidence="5 7" id="KW-0472">Membrane</keyword>
<gene>
    <name evidence="8" type="ORF">R2D22_07725</name>
</gene>
<feature type="transmembrane region" description="Helical" evidence="7">
    <location>
        <begin position="317"/>
        <end position="336"/>
    </location>
</feature>
<dbReference type="Pfam" id="PF13520">
    <property type="entry name" value="AA_permease_2"/>
    <property type="match status" value="1"/>
</dbReference>
<keyword evidence="9" id="KW-1185">Reference proteome</keyword>
<keyword evidence="4 7" id="KW-1133">Transmembrane helix</keyword>
<evidence type="ECO:0000313" key="9">
    <source>
        <dbReference type="Proteomes" id="UP001301731"/>
    </source>
</evidence>
<dbReference type="InterPro" id="IPR050367">
    <property type="entry name" value="APC_superfamily"/>
</dbReference>
<evidence type="ECO:0000256" key="3">
    <source>
        <dbReference type="ARBA" id="ARBA00022692"/>
    </source>
</evidence>
<evidence type="ECO:0000256" key="1">
    <source>
        <dbReference type="ARBA" id="ARBA00004651"/>
    </source>
</evidence>
<feature type="transmembrane region" description="Helical" evidence="7">
    <location>
        <begin position="219"/>
        <end position="241"/>
    </location>
</feature>
<feature type="transmembrane region" description="Helical" evidence="7">
    <location>
        <begin position="68"/>
        <end position="90"/>
    </location>
</feature>
<dbReference type="Gene3D" id="1.20.1740.10">
    <property type="entry name" value="Amino acid/polyamine transporter I"/>
    <property type="match status" value="1"/>
</dbReference>
<evidence type="ECO:0000256" key="6">
    <source>
        <dbReference type="SAM" id="MobiDB-lite"/>
    </source>
</evidence>
<dbReference type="EMBL" id="CP137573">
    <property type="protein sequence ID" value="WOX21277.1"/>
    <property type="molecule type" value="Genomic_DNA"/>
</dbReference>
<dbReference type="PIRSF" id="PIRSF006060">
    <property type="entry name" value="AA_transporter"/>
    <property type="match status" value="1"/>
</dbReference>
<feature type="transmembrane region" description="Helical" evidence="7">
    <location>
        <begin position="261"/>
        <end position="282"/>
    </location>
</feature>
<reference evidence="8 9" key="1">
    <citation type="submission" date="2023-10" db="EMBL/GenBank/DDBJ databases">
        <title>The genome sequence of Streptomyces sp. HUAS YS2.</title>
        <authorList>
            <person name="Mo P."/>
        </authorList>
    </citation>
    <scope>NUCLEOTIDE SEQUENCE [LARGE SCALE GENOMIC DNA]</scope>
    <source>
        <strain evidence="8 9">HUAS YS2</strain>
    </source>
</reference>
<feature type="transmembrane region" description="Helical" evidence="7">
    <location>
        <begin position="141"/>
        <end position="160"/>
    </location>
</feature>
<feature type="transmembrane region" description="Helical" evidence="7">
    <location>
        <begin position="409"/>
        <end position="430"/>
    </location>
</feature>
<proteinExistence type="predicted"/>
<feature type="transmembrane region" description="Helical" evidence="7">
    <location>
        <begin position="20"/>
        <end position="47"/>
    </location>
</feature>
<dbReference type="PANTHER" id="PTHR42770:SF16">
    <property type="entry name" value="AMINO ACID PERMEASE"/>
    <property type="match status" value="1"/>
</dbReference>
<accession>A0ABZ0LPK4</accession>